<accession>A0A6G1EQI6</accession>
<evidence type="ECO:0000313" key="4">
    <source>
        <dbReference type="Proteomes" id="UP000479710"/>
    </source>
</evidence>
<comment type="caution">
    <text evidence="3">The sequence shown here is derived from an EMBL/GenBank/DDBJ whole genome shotgun (WGS) entry which is preliminary data.</text>
</comment>
<name>A0A6G1EQI6_9ORYZ</name>
<keyword evidence="4" id="KW-1185">Reference proteome</keyword>
<dbReference type="InterPro" id="IPR011990">
    <property type="entry name" value="TPR-like_helical_dom_sf"/>
</dbReference>
<dbReference type="PANTHER" id="PTHR47926">
    <property type="entry name" value="PENTATRICOPEPTIDE REPEAT-CONTAINING PROTEIN"/>
    <property type="match status" value="1"/>
</dbReference>
<dbReference type="OrthoDB" id="732433at2759"/>
<dbReference type="GO" id="GO:0003723">
    <property type="term" value="F:RNA binding"/>
    <property type="evidence" value="ECO:0007669"/>
    <property type="project" value="InterPro"/>
</dbReference>
<reference evidence="3 4" key="1">
    <citation type="submission" date="2019-11" db="EMBL/GenBank/DDBJ databases">
        <title>Whole genome sequence of Oryza granulata.</title>
        <authorList>
            <person name="Li W."/>
        </authorList>
    </citation>
    <scope>NUCLEOTIDE SEQUENCE [LARGE SCALE GENOMIC DNA]</scope>
    <source>
        <strain evidence="4">cv. Menghai</strain>
        <tissue evidence="3">Leaf</tissue>
    </source>
</reference>
<protein>
    <recommendedName>
        <fullName evidence="5">Pentatricopeptide repeat-containing protein</fullName>
    </recommendedName>
</protein>
<proteinExistence type="predicted"/>
<keyword evidence="1" id="KW-0677">Repeat</keyword>
<dbReference type="Pfam" id="PF01535">
    <property type="entry name" value="PPR"/>
    <property type="match status" value="4"/>
</dbReference>
<evidence type="ECO:0008006" key="5">
    <source>
        <dbReference type="Google" id="ProtNLM"/>
    </source>
</evidence>
<dbReference type="InterPro" id="IPR002885">
    <property type="entry name" value="PPR_rpt"/>
</dbReference>
<dbReference type="InterPro" id="IPR046960">
    <property type="entry name" value="PPR_At4g14850-like_plant"/>
</dbReference>
<evidence type="ECO:0000256" key="2">
    <source>
        <dbReference type="ARBA" id="ARBA00022946"/>
    </source>
</evidence>
<organism evidence="3 4">
    <name type="scientific">Oryza meyeriana var. granulata</name>
    <dbReference type="NCBI Taxonomy" id="110450"/>
    <lineage>
        <taxon>Eukaryota</taxon>
        <taxon>Viridiplantae</taxon>
        <taxon>Streptophyta</taxon>
        <taxon>Embryophyta</taxon>
        <taxon>Tracheophyta</taxon>
        <taxon>Spermatophyta</taxon>
        <taxon>Magnoliopsida</taxon>
        <taxon>Liliopsida</taxon>
        <taxon>Poales</taxon>
        <taxon>Poaceae</taxon>
        <taxon>BOP clade</taxon>
        <taxon>Oryzoideae</taxon>
        <taxon>Oryzeae</taxon>
        <taxon>Oryzinae</taxon>
        <taxon>Oryza</taxon>
        <taxon>Oryza meyeriana</taxon>
    </lineage>
</organism>
<dbReference type="Gene3D" id="1.25.40.10">
    <property type="entry name" value="Tetratricopeptide repeat domain"/>
    <property type="match status" value="2"/>
</dbReference>
<gene>
    <name evidence="3" type="ORF">E2562_027426</name>
</gene>
<dbReference type="EMBL" id="SPHZ02000003">
    <property type="protein sequence ID" value="KAF0926842.1"/>
    <property type="molecule type" value="Genomic_DNA"/>
</dbReference>
<dbReference type="AlphaFoldDB" id="A0A6G1EQI6"/>
<evidence type="ECO:0000256" key="1">
    <source>
        <dbReference type="ARBA" id="ARBA00022737"/>
    </source>
</evidence>
<dbReference type="Proteomes" id="UP000479710">
    <property type="component" value="Unassembled WGS sequence"/>
</dbReference>
<dbReference type="GO" id="GO:0009451">
    <property type="term" value="P:RNA modification"/>
    <property type="evidence" value="ECO:0007669"/>
    <property type="project" value="InterPro"/>
</dbReference>
<evidence type="ECO:0000313" key="3">
    <source>
        <dbReference type="EMBL" id="KAF0926842.1"/>
    </source>
</evidence>
<keyword evidence="2" id="KW-0809">Transit peptide</keyword>
<sequence>MLRRIPRLLAALNPTTAVHSTAALIQTGSPLNPFLLISGPYHHAPADAHRLLDETPGKAGSIVRALGACRGASIQEDVVAALHCAAVKSGAVQDPPVRTSVLAAYSRARDVGSALAVFDEAAAPDVILWNAAIGALTLNRRYDDAVVLFRWMVDVLGVFDSTSMVIMLSGASRARSLEHGIVLHGIALKRCLDTVLSLWNALINMYAKCGDFYTSEVVFQRMPYRDTTSWNCMISGSIFNGFAEISACYLKEMVRSGFQADETPHTCCMLDGTWHKY</sequence>